<evidence type="ECO:0000259" key="4">
    <source>
        <dbReference type="PROSITE" id="PS50835"/>
    </source>
</evidence>
<feature type="compositionally biased region" description="Basic and acidic residues" evidence="3">
    <location>
        <begin position="579"/>
        <end position="612"/>
    </location>
</feature>
<feature type="domain" description="Fibronectin type-III" evidence="5">
    <location>
        <begin position="2567"/>
        <end position="2661"/>
    </location>
</feature>
<dbReference type="FunFam" id="2.60.40.10:FF:000440">
    <property type="entry name" value="Bent, isoform C"/>
    <property type="match status" value="1"/>
</dbReference>
<feature type="region of interest" description="Disordered" evidence="3">
    <location>
        <begin position="790"/>
        <end position="1326"/>
    </location>
</feature>
<feature type="region of interest" description="Disordered" evidence="3">
    <location>
        <begin position="3435"/>
        <end position="3456"/>
    </location>
</feature>
<dbReference type="SUPFAM" id="SSF49265">
    <property type="entry name" value="Fibronectin type III"/>
    <property type="match status" value="5"/>
</dbReference>
<dbReference type="InterPro" id="IPR003961">
    <property type="entry name" value="FN3_dom"/>
</dbReference>
<dbReference type="GO" id="GO:0009653">
    <property type="term" value="P:anatomical structure morphogenesis"/>
    <property type="evidence" value="ECO:0007669"/>
    <property type="project" value="UniProtKB-ARBA"/>
</dbReference>
<feature type="compositionally biased region" description="Basic and acidic residues" evidence="3">
    <location>
        <begin position="1487"/>
        <end position="1500"/>
    </location>
</feature>
<dbReference type="GO" id="GO:0030017">
    <property type="term" value="C:sarcomere"/>
    <property type="evidence" value="ECO:0007669"/>
    <property type="project" value="UniProtKB-ARBA"/>
</dbReference>
<feature type="domain" description="Fibronectin type-III" evidence="5">
    <location>
        <begin position="3459"/>
        <end position="3552"/>
    </location>
</feature>
<feature type="domain" description="Fibronectin type-III" evidence="5">
    <location>
        <begin position="2166"/>
        <end position="2262"/>
    </location>
</feature>
<comment type="caution">
    <text evidence="6">The sequence shown here is derived from an EMBL/GenBank/DDBJ whole genome shotgun (WGS) entry which is preliminary data.</text>
</comment>
<dbReference type="FunFam" id="2.60.40.10:FF:002083">
    <property type="entry name" value="Protein CBR-UNC-22"/>
    <property type="match status" value="3"/>
</dbReference>
<accession>A0A6A4VYW9</accession>
<dbReference type="InterPro" id="IPR036179">
    <property type="entry name" value="Ig-like_dom_sf"/>
</dbReference>
<feature type="region of interest" description="Disordered" evidence="3">
    <location>
        <begin position="561"/>
        <end position="760"/>
    </location>
</feature>
<evidence type="ECO:0000313" key="6">
    <source>
        <dbReference type="EMBL" id="KAF0299365.1"/>
    </source>
</evidence>
<feature type="region of interest" description="Disordered" evidence="3">
    <location>
        <begin position="2844"/>
        <end position="2876"/>
    </location>
</feature>
<sequence>MTCVLEAHPMPDITWYHGNSIITQSQRVSISSQETGKDTYLLTLTISNPTKEDGGNYRCNACNQFGESNANIALNFQAGEEKPRGRGPQFTEKPKILPNEDGTLITMKCRVKSTPPPEITWYKETELVQSSSRLSTTINKVSENEYEVLLLLKEPAASDSGKYRCHAKNEFGETNANLSLNIEPEPEPEPPAGQPPSFVGPPAIRSESERVILMEVRVRSETAITVSWTQAGRTVVPEVRQQPRVQIVHRRRTVIIEARIACVNQPDINWIHEKHSVVRDSRRSVKVENVAQGEYAVKLEIENAADSDKGEYQLIAKNAKGEVKSKTVKVTQLFEEEEEEAEEEVSEVSEVSKKVKKPKKEKKEEKAVEQVEESVEVEEEVSEVSEVTERRMSRVQKMEAKMEQQVVEEEASEVSEVSEISEKKVTKKPAKDKTDKPDKPKVTKKKVSKTTKPKPKGDKPEFATFLESASVEEGKGADFNCKLTKDDMKVEITWYKDGVELDETRDVFMSFDGQNIMLSISRIKLDASGTYKVVAKNQFGSSECSAQLTVNEKVVIEKLDKKTRPGKEKSPEPESVETDESHVKKPKDKSKTERETAPDEEKPGKDEPTTKKPKEKKPKPAQEIAPEDDSEKPAEPSAKKPKSKKSRWGKEESPEPEKSPKDDAAAPKDEKPKDKQPKDADKKPRKTRRARDAIPESPDAEMAEPAEFEGQPSEEQGSGQHREEEGPAGGQAARAAPGPARRGESGRDGGGGGDLRYHYDHTAPIAPRRFVPPDVNEACPFCSCTQSVQRVEMKTSSRKSSVQADSVDQPLPEKKSPAHRRVQETEDVDTEDEVSEISMSIGQITELKVPKFAEVSEVPAVVVESPGEEEDGLLPWQRSIKKKKREKKTTPRTSDAEEEKSAAEEVPKKKKKKPRARPPTSDVNDTQPDESSPSEADSSRRGSAAPSSIADEPKDEERKPKTKPKRQSVPIENKTPQQILAEQRAALLHRKQKKAKAEQQTEEAAQQIKQVHEEVIPPKEEPKKKAPDSSRGDRLPQGAAAADAASQARCGCRGLEEEEKFPSVTLKPVEPKPNLARRKSSVSYLEEGEQFTLARHAAPRTSSEGDSEGRSRSASGDTPVTIEPPETPQSERASDSERTAASDSEGERQPRPARRRRRSGILEPPADPNQLLAPQDPRRAPERGRRSVSKPPDFPPLVEDLQKKKPKEPKEETGAAPVNHSRTGFLISQLERRARVPLARAALGGVRSAAPIRVEEWGRRSASPSPGDAPDSPAALGRRHRAGSPGSDPLGRLSRAGSPGSDPLGRLSRAESPGSDSSSVAGSCDSLSSCGSAAQHRLGTPEEGPESAERLSVIADSLRKFYRLKPPGRRYYRITVSEMLEAKASCGVSLKELSLLFPTARTLRIVLDRAPQLLLRGSRRLRLNGFALTLDELQEMFETPTIEIKKDASPAGSRKGSLAPGGTGSRRGSLIPPEEQPRRASILLPDDPSRFSPQEHRKARPGEIFEGKLRRRPSSDVRRPSVSEMEDLINKPSTPLRAIGEPGPPTIVDIQDSYTVVEDANAFCILSVEGNPAPTFKFFKGIQELVEGGRYKFITTGETNTIMLCIRKAKPQDEGYYKVVIANEHGEDSAEFQLFVSDASGMDFRAMLKKRRYAKWDNDQGDPDWGDLKEVDKPQIPQLKKVEKALPRLRRRLSLANCVPDWPVLQLVPRDTKKSESFMKPLVDLTVKEGKDKVATFECVFSKSKMKPKWLFKRDEIFPGNKFQFKTEGSTYSLIIDKPKVDDSGKYTIDLGGVQSTAFLLVEQPDPNFKFVKNLPKHTDGFFTEEVVLECQVNSHKAIVHWYKGEEQIEDNEKYSISKDMMGNCRLTIKEGTKEDAGDWSCRLFKQKDKTHTKVTLIDRPIRFTRKLKSMEAVEKGKMVMEVHTDYPCSEIKWFRGDEEIVPDGKHIKIVSDGKKHQLIIKPVKMSMAGDYSAKTNADTTTGNMHVEVLNKFLKKLGDEEGTEREDIVLEIELVDHTAPCEWFFGDKLLEPSDRYEIKNLGGGKHQLIIKNAQLSDEGDYICKSDKVETQGHLTVHKGESKPKIKFEGPVTVSGKRQSDVVGKLFYQGQALTQKDVEITVKEKVVIYKIRHPNSDQSGEYEIKLSNNRGEDSLTVQINMQGVPKEPEDVEVTDIFAKSCVVSWKKPQSDGGDEIIKYVIERQDLSKKGGWDTVDETSADELTFKCEDLVLKKRYKFRVKAINRQGESEPGIARGEILAKDPWDEPGKPGNVELTDWDKDHADLKWTKPENDGGAPITGYVIEYKEKFGSDWVEGKFIPGDVESGTIDGLTEGKSYEFRVRAVNKGGKGEPSDPTKPIIAKSRFVKPYIINKDEFKNIVIKKNQTITLDIRYGGEPEPEVKWLKNGEEIVPDGDRITIDKYEKNTVITVRRCERPDTAKYRLVLTNTSGSCEGEADVVVLGKPSRPEGPLEVTEVRETKATVKWKKPKDNGGQDLKGYVLEKMDMDSGRWVPAGEVDPDKTEATIEGLTPKKKYKFRVRAVNKEGESEPLETDEAIEAKNPYGEPGKPGKPVIDDYDNTMVKLKWTKPESDGGRPITHYVIEMKDKFSDWSEVKKTPDDNCETEVENLKENMTYQFRVRAVNKAGPSLASEPTDNHICKHRNLKPRIDRTNMVMVTIKVGRSHKYSVDVRGEPPPELTWSWRDNVPLQNTENIKIENVDYHTDFSIEKATRKDSGIYTLKAENRNGKDEAQCELVVLGKPTRPNGPLVVEDVYDKGAILKWKKPDDDGGMPIKEYVIEKMDMDTGRWVRAGRCPGDKEHPQFHVSDLTPGQDYKFRVVAVNDEGDSEPLETEGAIKAKNPYDIPDPPGKPEITDYDNKSVDLKWRAPKSDNGAKIEKYIVEKRNKKTGDWEKVGETPGDELTMKVEDLVERQEYQFRVKAVNKAGPSEPSEATDWHMAKHRKLGPRIDRTNLKMTKTRATKQVAFDVDIKGEPAPKVKWYFKDEEVAEPNITIVNVDYNTKFTLKDSLRKNTGIYKIVAENMHGKDEAEVEIVVLAAPSRPKGPLEVSDVTAKGCKLKWKKPEDDGGTPIQGYAIEKLDTSTGRWVPVEKVGPNDTEANIGGLVEGKEYQFRVKAINDEGESEPLETDHATLAKNPYDVPTKPGTPEIVDWDETSVSLKWERPKSDNGAPITGYIIEKKERFGSSWEPCLETKGPSTEAKVPDLTEGKIYQFRVKAVNKAGPSEPSDSTGQHLCKARYLKPWINREKCKPVTVRAGQIVRLDIDVRGEPPPKITWTVAGHELGTDAHHRIENEDYNTRLQITDTSRKQSGKYVIRAVNDSGSDEAEIDITILDKPGRPEGPLEITDVHKSHCKLKWKKPKDDGGLPITGYIIEKMDTSTGRWQPAARTDGDTTDTEVKGLEPGKRYEFRVKAVNDEGESEPLDGDQSILAKDPYDPPGAPSIPDIIDWDENMVELKWEPPLRDNGAPITGYVLEMRPEGSHDFVKANEVGPGCKGKITGLTPGQKYEFRVRAVNKAGVGEPSEATTPHLAKARFRE</sequence>
<reference evidence="6 7" key="1">
    <citation type="submission" date="2019-07" db="EMBL/GenBank/DDBJ databases">
        <title>Draft genome assembly of a fouling barnacle, Amphibalanus amphitrite (Darwin, 1854): The first reference genome for Thecostraca.</title>
        <authorList>
            <person name="Kim W."/>
        </authorList>
    </citation>
    <scope>NUCLEOTIDE SEQUENCE [LARGE SCALE GENOMIC DNA]</scope>
    <source>
        <strain evidence="6">SNU_AA5</strain>
        <tissue evidence="6">Soma without cirri and trophi</tissue>
    </source>
</reference>
<dbReference type="PANTHER" id="PTHR14340">
    <property type="entry name" value="MICROFIBRIL-ASSOCIATED GLYCOPROTEIN 3"/>
    <property type="match status" value="1"/>
</dbReference>
<feature type="compositionally biased region" description="Low complexity" evidence="3">
    <location>
        <begin position="730"/>
        <end position="740"/>
    </location>
</feature>
<feature type="compositionally biased region" description="Basic and acidic residues" evidence="3">
    <location>
        <begin position="1132"/>
        <end position="1150"/>
    </location>
</feature>
<feature type="region of interest" description="Disordered" evidence="3">
    <location>
        <begin position="339"/>
        <end position="462"/>
    </location>
</feature>
<dbReference type="Pfam" id="PF00041">
    <property type="entry name" value="fn3"/>
    <property type="match status" value="10"/>
</dbReference>
<feature type="compositionally biased region" description="Acidic residues" evidence="3">
    <location>
        <begin position="370"/>
        <end position="383"/>
    </location>
</feature>
<protein>
    <submittedName>
        <fullName evidence="6">Twitchin</fullName>
    </submittedName>
</protein>
<feature type="compositionally biased region" description="Basic and acidic residues" evidence="3">
    <location>
        <begin position="561"/>
        <end position="572"/>
    </location>
</feature>
<feature type="compositionally biased region" description="Low complexity" evidence="3">
    <location>
        <begin position="1312"/>
        <end position="1326"/>
    </location>
</feature>
<feature type="compositionally biased region" description="Low complexity" evidence="3">
    <location>
        <begin position="1261"/>
        <end position="1275"/>
    </location>
</feature>
<dbReference type="Gene3D" id="2.60.40.10">
    <property type="entry name" value="Immunoglobulins"/>
    <property type="match status" value="23"/>
</dbReference>
<feature type="domain" description="Ig-like" evidence="4">
    <location>
        <begin position="3261"/>
        <end position="3350"/>
    </location>
</feature>
<dbReference type="PROSITE" id="PS50835">
    <property type="entry name" value="IG_LIKE"/>
    <property type="match status" value="8"/>
</dbReference>
<feature type="compositionally biased region" description="Basic and acidic residues" evidence="3">
    <location>
        <begin position="1010"/>
        <end position="1034"/>
    </location>
</feature>
<dbReference type="FunFam" id="2.60.40.10:FF:000107">
    <property type="entry name" value="Myosin, light chain kinase a"/>
    <property type="match status" value="1"/>
</dbReference>
<feature type="domain" description="Ig-like" evidence="4">
    <location>
        <begin position="1703"/>
        <end position="1788"/>
    </location>
</feature>
<dbReference type="InterPro" id="IPR007110">
    <property type="entry name" value="Ig-like_dom"/>
</dbReference>
<keyword evidence="1" id="KW-0677">Repeat</keyword>
<feature type="domain" description="Ig-like" evidence="4">
    <location>
        <begin position="1807"/>
        <end position="1896"/>
    </location>
</feature>
<evidence type="ECO:0000256" key="2">
    <source>
        <dbReference type="ARBA" id="ARBA00023319"/>
    </source>
</evidence>
<dbReference type="SMART" id="SM00408">
    <property type="entry name" value="IGc2"/>
    <property type="match status" value="10"/>
</dbReference>
<dbReference type="OrthoDB" id="504170at2759"/>
<keyword evidence="2" id="KW-0393">Immunoglobulin domain</keyword>
<feature type="domain" description="Ig-like" evidence="4">
    <location>
        <begin position="460"/>
        <end position="551"/>
    </location>
</feature>
<name>A0A6A4VYW9_AMPAM</name>
<feature type="domain" description="Fibronectin type-III" evidence="5">
    <location>
        <begin position="2466"/>
        <end position="2561"/>
    </location>
</feature>
<feature type="domain" description="Ig-like" evidence="4">
    <location>
        <begin position="88"/>
        <end position="183"/>
    </location>
</feature>
<feature type="compositionally biased region" description="Basic and acidic residues" evidence="3">
    <location>
        <begin position="420"/>
        <end position="441"/>
    </location>
</feature>
<feature type="compositionally biased region" description="Low complexity" evidence="3">
    <location>
        <begin position="853"/>
        <end position="865"/>
    </location>
</feature>
<feature type="compositionally biased region" description="Basic and acidic residues" evidence="3">
    <location>
        <begin position="648"/>
        <end position="682"/>
    </location>
</feature>
<dbReference type="FunFam" id="2.60.40.10:FF:000567">
    <property type="entry name" value="Uncharacterized protein, isoform G"/>
    <property type="match status" value="2"/>
</dbReference>
<feature type="compositionally biased region" description="Basic and acidic residues" evidence="3">
    <location>
        <begin position="811"/>
        <end position="824"/>
    </location>
</feature>
<feature type="domain" description="Ig-like" evidence="4">
    <location>
        <begin position="2665"/>
        <end position="2755"/>
    </location>
</feature>
<evidence type="ECO:0000313" key="7">
    <source>
        <dbReference type="Proteomes" id="UP000440578"/>
    </source>
</evidence>
<dbReference type="GO" id="GO:0030154">
    <property type="term" value="P:cell differentiation"/>
    <property type="evidence" value="ECO:0007669"/>
    <property type="project" value="UniProtKB-ARBA"/>
</dbReference>
<dbReference type="CDD" id="cd00096">
    <property type="entry name" value="Ig"/>
    <property type="match status" value="3"/>
</dbReference>
<evidence type="ECO:0000256" key="3">
    <source>
        <dbReference type="SAM" id="MobiDB-lite"/>
    </source>
</evidence>
<gene>
    <name evidence="6" type="primary">unc-22_7</name>
    <name evidence="6" type="ORF">FJT64_027863</name>
</gene>
<feature type="domain" description="Fibronectin type-III" evidence="5">
    <location>
        <begin position="2866"/>
        <end position="2961"/>
    </location>
</feature>
<dbReference type="PROSITE" id="PS50853">
    <property type="entry name" value="FN3"/>
    <property type="match status" value="10"/>
</dbReference>
<feature type="domain" description="Fibronectin type-III" evidence="5">
    <location>
        <begin position="3061"/>
        <end position="3156"/>
    </location>
</feature>
<dbReference type="Proteomes" id="UP000440578">
    <property type="component" value="Unassembled WGS sequence"/>
</dbReference>
<feature type="compositionally biased region" description="Basic and acidic residues" evidence="3">
    <location>
        <begin position="387"/>
        <end position="402"/>
    </location>
</feature>
<dbReference type="InterPro" id="IPR013098">
    <property type="entry name" value="Ig_I-set"/>
</dbReference>
<dbReference type="CDD" id="cd00063">
    <property type="entry name" value="FN3"/>
    <property type="match status" value="10"/>
</dbReference>
<feature type="domain" description="Fibronectin type-III" evidence="5">
    <location>
        <begin position="2268"/>
        <end position="2363"/>
    </location>
</feature>
<keyword evidence="7" id="KW-1185">Reference proteome</keyword>
<feature type="domain" description="Ig-like" evidence="4">
    <location>
        <begin position="2367"/>
        <end position="2458"/>
    </location>
</feature>
<feature type="compositionally biased region" description="Basic and acidic residues" evidence="3">
    <location>
        <begin position="1176"/>
        <end position="1185"/>
    </location>
</feature>
<dbReference type="SMART" id="SM00409">
    <property type="entry name" value="IG"/>
    <property type="match status" value="13"/>
</dbReference>
<feature type="region of interest" description="Disordered" evidence="3">
    <location>
        <begin position="180"/>
        <end position="201"/>
    </location>
</feature>
<dbReference type="PANTHER" id="PTHR14340:SF9">
    <property type="entry name" value="FIBRONECTIN TYPE-III DOMAIN-CONTAINING PROTEIN"/>
    <property type="match status" value="1"/>
</dbReference>
<feature type="compositionally biased region" description="Acidic residues" evidence="3">
    <location>
        <begin position="825"/>
        <end position="835"/>
    </location>
</feature>
<dbReference type="EMBL" id="VIIS01001369">
    <property type="protein sequence ID" value="KAF0299365.1"/>
    <property type="molecule type" value="Genomic_DNA"/>
</dbReference>
<dbReference type="FunFam" id="2.60.40.10:FF:000051">
    <property type="entry name" value="Uncharacterized protein, isoform J"/>
    <property type="match status" value="2"/>
</dbReference>
<dbReference type="SMART" id="SM00060">
    <property type="entry name" value="FN3"/>
    <property type="match status" value="10"/>
</dbReference>
<feature type="domain" description="Fibronectin type-III" evidence="5">
    <location>
        <begin position="3358"/>
        <end position="3453"/>
    </location>
</feature>
<dbReference type="InterPro" id="IPR013783">
    <property type="entry name" value="Ig-like_fold"/>
</dbReference>
<feature type="compositionally biased region" description="Acidic residues" evidence="3">
    <location>
        <begin position="698"/>
        <end position="707"/>
    </location>
</feature>
<dbReference type="FunFam" id="2.60.40.10:FF:000056">
    <property type="entry name" value="twitchin isoform X4"/>
    <property type="match status" value="7"/>
</dbReference>
<feature type="region of interest" description="Disordered" evidence="3">
    <location>
        <begin position="3537"/>
        <end position="3556"/>
    </location>
</feature>
<feature type="compositionally biased region" description="Low complexity" evidence="3">
    <location>
        <begin position="1039"/>
        <end position="1048"/>
    </location>
</feature>
<feature type="domain" description="Ig-like" evidence="4">
    <location>
        <begin position="1"/>
        <end position="75"/>
    </location>
</feature>
<feature type="compositionally biased region" description="Basic residues" evidence="3">
    <location>
        <begin position="442"/>
        <end position="454"/>
    </location>
</feature>
<evidence type="ECO:0000256" key="1">
    <source>
        <dbReference type="ARBA" id="ARBA00022737"/>
    </source>
</evidence>
<dbReference type="FunFam" id="2.60.40.10:FF:000097">
    <property type="entry name" value="Bent, isoform F"/>
    <property type="match status" value="2"/>
</dbReference>
<proteinExistence type="predicted"/>
<feature type="domain" description="Fibronectin type-III" evidence="5">
    <location>
        <begin position="3162"/>
        <end position="3256"/>
    </location>
</feature>
<feature type="region of interest" description="Disordered" evidence="3">
    <location>
        <begin position="1444"/>
        <end position="1500"/>
    </location>
</feature>
<organism evidence="6 7">
    <name type="scientific">Amphibalanus amphitrite</name>
    <name type="common">Striped barnacle</name>
    <name type="synonym">Balanus amphitrite</name>
    <dbReference type="NCBI Taxonomy" id="1232801"/>
    <lineage>
        <taxon>Eukaryota</taxon>
        <taxon>Metazoa</taxon>
        <taxon>Ecdysozoa</taxon>
        <taxon>Arthropoda</taxon>
        <taxon>Crustacea</taxon>
        <taxon>Multicrustacea</taxon>
        <taxon>Cirripedia</taxon>
        <taxon>Thoracica</taxon>
        <taxon>Thoracicalcarea</taxon>
        <taxon>Balanomorpha</taxon>
        <taxon>Balanoidea</taxon>
        <taxon>Balanidae</taxon>
        <taxon>Amphibalaninae</taxon>
        <taxon>Amphibalanus</taxon>
    </lineage>
</organism>
<dbReference type="InterPro" id="IPR003598">
    <property type="entry name" value="Ig_sub2"/>
</dbReference>
<dbReference type="PRINTS" id="PR00014">
    <property type="entry name" value="FNTYPEIII"/>
</dbReference>
<feature type="domain" description="Fibronectin type-III" evidence="5">
    <location>
        <begin position="2763"/>
        <end position="2860"/>
    </location>
</feature>
<dbReference type="InterPro" id="IPR003599">
    <property type="entry name" value="Ig_sub"/>
</dbReference>
<feature type="compositionally biased region" description="Basic and acidic residues" evidence="3">
    <location>
        <begin position="1200"/>
        <end position="1213"/>
    </location>
</feature>
<evidence type="ECO:0000259" key="5">
    <source>
        <dbReference type="PROSITE" id="PS50853"/>
    </source>
</evidence>
<dbReference type="Pfam" id="PF07679">
    <property type="entry name" value="I-set"/>
    <property type="match status" value="13"/>
</dbReference>
<dbReference type="InterPro" id="IPR036116">
    <property type="entry name" value="FN3_sf"/>
</dbReference>
<dbReference type="SUPFAM" id="SSF48726">
    <property type="entry name" value="Immunoglobulin"/>
    <property type="match status" value="13"/>
</dbReference>